<name>A0A0G4IWP0_PLABS</name>
<dbReference type="PROSITE" id="PS50011">
    <property type="entry name" value="PROTEIN_KINASE_DOM"/>
    <property type="match status" value="1"/>
</dbReference>
<dbReference type="Proteomes" id="UP000039324">
    <property type="component" value="Unassembled WGS sequence"/>
</dbReference>
<evidence type="ECO:0000313" key="19">
    <source>
        <dbReference type="EMBL" id="CEO99569.1"/>
    </source>
</evidence>
<evidence type="ECO:0000256" key="3">
    <source>
        <dbReference type="ARBA" id="ARBA00022527"/>
    </source>
</evidence>
<dbReference type="EMBL" id="CDSF01000091">
    <property type="protein sequence ID" value="CEO99569.1"/>
    <property type="molecule type" value="Genomic_DNA"/>
</dbReference>
<evidence type="ECO:0000256" key="12">
    <source>
        <dbReference type="ARBA" id="ARBA00047899"/>
    </source>
</evidence>
<evidence type="ECO:0000256" key="4">
    <source>
        <dbReference type="ARBA" id="ARBA00022679"/>
    </source>
</evidence>
<feature type="region of interest" description="Disordered" evidence="15">
    <location>
        <begin position="732"/>
        <end position="811"/>
    </location>
</feature>
<evidence type="ECO:0000256" key="8">
    <source>
        <dbReference type="ARBA" id="ARBA00022777"/>
    </source>
</evidence>
<feature type="domain" description="PH" evidence="16">
    <location>
        <begin position="365"/>
        <end position="466"/>
    </location>
</feature>
<dbReference type="PANTHER" id="PTHR24347">
    <property type="entry name" value="SERINE/THREONINE-PROTEIN KINASE"/>
    <property type="match status" value="1"/>
</dbReference>
<dbReference type="Gene3D" id="1.10.510.10">
    <property type="entry name" value="Transferase(Phosphotransferase) domain 1"/>
    <property type="match status" value="1"/>
</dbReference>
<evidence type="ECO:0000256" key="6">
    <source>
        <dbReference type="ARBA" id="ARBA00022737"/>
    </source>
</evidence>
<dbReference type="OrthoDB" id="40902at2759"/>
<reference evidence="19 21" key="1">
    <citation type="submission" date="2015-02" db="EMBL/GenBank/DDBJ databases">
        <authorList>
            <person name="Chooi Y.-H."/>
        </authorList>
    </citation>
    <scope>NUCLEOTIDE SEQUENCE [LARGE SCALE GENOMIC DNA]</scope>
    <source>
        <strain evidence="19">E3</strain>
    </source>
</reference>
<comment type="similarity">
    <text evidence="11">Belongs to the protein kinase superfamily. Ser/Thr protein kinase family. CDPK subfamily.</text>
</comment>
<keyword evidence="21" id="KW-1185">Reference proteome</keyword>
<dbReference type="InterPro" id="IPR011009">
    <property type="entry name" value="Kinase-like_dom_sf"/>
</dbReference>
<sequence length="811" mass="90498">MGVGKSKSKEFLKLRDKFDHEEVLVLQRTFQDLAERSQGRKTIDKLTFTKVFQMPGILGDRLFAAFDRKNIGAIDYDEFVSGLGLIVRGSLEEKIDFMFTMYDIAGHGFLTRSELTTMLNSVVFAAYTILEASNDSEKFSDEVADALNRRVTDMVNSAFQITSDPERLSKEDFKKWVIDHAETLDILDYVFTSSQAPAPAIDLRHKRPPSIDTKCGGKVTFDGILHSSSSSGMSPLIARAAPGQRIRKGSSSLGVFDNSPQVDQTSPRLNGPTSVLSGNPAETPGLYLICQSCHYEISVRNCCQCGKKLTTPGNFTMCQTCRLSLHSDHPVRVLFCFNCGFELALNDKPLEPHYGRPTIALEDKPYQMEGWLYKIGSMFKNLKVRWFVLKDNFLYSFHHENDLRPSGVMCLEGCFVEPVNHEERSPKMRFGLEIVMSQDMGVSRFFYAKTLELRNQWMAAIRQAARQFVLEDYYEIGGELGQGKFSTVCGCTHKATGKKYAVKIIDKSGINDSERELLRTEIAVLQLVHHPNIIHLKNVFETRSKIYIITTLVAGGDLFDRLKAKHRFPEDTTKALIRNLLRAIGYLHDRGIVHRDLKLENIMMTSQESDTDIQVADFGLSKFAAPEEIMNLPCGTLAYVAPEVLQMTGYGREVDLWSIGVIMYVLLRGRLPFDAKHKDDIIEKTIKGALPMEGDPVWDQVSPEAKALIRRLLCPDPKKRITVSEALNDPWILSQDNKDNKETPAPRLSTPPSPPPAGGAKGDTAPTSVKDNGDASRRAVDVANGCKDGAVQSANGGSVHDQEHRASVVNA</sequence>
<dbReference type="InterPro" id="IPR011992">
    <property type="entry name" value="EF-hand-dom_pair"/>
</dbReference>
<dbReference type="SUPFAM" id="SSF50729">
    <property type="entry name" value="PH domain-like"/>
    <property type="match status" value="1"/>
</dbReference>
<dbReference type="Pfam" id="PF00169">
    <property type="entry name" value="PH"/>
    <property type="match status" value="1"/>
</dbReference>
<dbReference type="Gene3D" id="3.30.200.20">
    <property type="entry name" value="Phosphorylase Kinase, domain 1"/>
    <property type="match status" value="1"/>
</dbReference>
<dbReference type="GO" id="GO:0004674">
    <property type="term" value="F:protein serine/threonine kinase activity"/>
    <property type="evidence" value="ECO:0007669"/>
    <property type="project" value="UniProtKB-KW"/>
</dbReference>
<dbReference type="PROSITE" id="PS00107">
    <property type="entry name" value="PROTEIN_KINASE_ATP"/>
    <property type="match status" value="1"/>
</dbReference>
<evidence type="ECO:0000256" key="13">
    <source>
        <dbReference type="ARBA" id="ARBA00048679"/>
    </source>
</evidence>
<dbReference type="InterPro" id="IPR002048">
    <property type="entry name" value="EF_hand_dom"/>
</dbReference>
<feature type="domain" description="Protein kinase" evidence="17">
    <location>
        <begin position="474"/>
        <end position="732"/>
    </location>
</feature>
<dbReference type="FunFam" id="1.10.510.10:FF:000571">
    <property type="entry name" value="Maternal embryonic leucine zipper kinase"/>
    <property type="match status" value="1"/>
</dbReference>
<dbReference type="EMBL" id="OVEO01000005">
    <property type="protein sequence ID" value="SPQ95933.1"/>
    <property type="molecule type" value="Genomic_DNA"/>
</dbReference>
<dbReference type="PRINTS" id="PR00450">
    <property type="entry name" value="RECOVERIN"/>
</dbReference>
<dbReference type="PROSITE" id="PS50222">
    <property type="entry name" value="EF_HAND_2"/>
    <property type="match status" value="1"/>
</dbReference>
<evidence type="ECO:0000259" key="18">
    <source>
        <dbReference type="PROSITE" id="PS50222"/>
    </source>
</evidence>
<feature type="compositionally biased region" description="Basic and acidic residues" evidence="15">
    <location>
        <begin position="800"/>
        <end position="811"/>
    </location>
</feature>
<dbReference type="GO" id="GO:0005524">
    <property type="term" value="F:ATP binding"/>
    <property type="evidence" value="ECO:0007669"/>
    <property type="project" value="UniProtKB-UniRule"/>
</dbReference>
<dbReference type="InterPro" id="IPR008271">
    <property type="entry name" value="Ser/Thr_kinase_AS"/>
</dbReference>
<dbReference type="Gene3D" id="2.30.29.30">
    <property type="entry name" value="Pleckstrin-homology domain (PH domain)/Phosphotyrosine-binding domain (PTB)"/>
    <property type="match status" value="1"/>
</dbReference>
<evidence type="ECO:0000259" key="17">
    <source>
        <dbReference type="PROSITE" id="PS50011"/>
    </source>
</evidence>
<dbReference type="Proteomes" id="UP000290189">
    <property type="component" value="Unassembled WGS sequence"/>
</dbReference>
<evidence type="ECO:0000256" key="7">
    <source>
        <dbReference type="ARBA" id="ARBA00022741"/>
    </source>
</evidence>
<evidence type="ECO:0000259" key="16">
    <source>
        <dbReference type="PROSITE" id="PS50003"/>
    </source>
</evidence>
<dbReference type="InterPro" id="IPR011993">
    <property type="entry name" value="PH-like_dom_sf"/>
</dbReference>
<keyword evidence="10 14" id="KW-0067">ATP-binding</keyword>
<keyword evidence="9" id="KW-0106">Calcium</keyword>
<gene>
    <name evidence="19" type="ORF">PBRA_007302</name>
    <name evidence="20" type="ORF">PLBR_LOCUS3148</name>
</gene>
<comment type="catalytic activity">
    <reaction evidence="12">
        <text>L-threonyl-[protein] + ATP = O-phospho-L-threonyl-[protein] + ADP + H(+)</text>
        <dbReference type="Rhea" id="RHEA:46608"/>
        <dbReference type="Rhea" id="RHEA-COMP:11060"/>
        <dbReference type="Rhea" id="RHEA-COMP:11605"/>
        <dbReference type="ChEBI" id="CHEBI:15378"/>
        <dbReference type="ChEBI" id="CHEBI:30013"/>
        <dbReference type="ChEBI" id="CHEBI:30616"/>
        <dbReference type="ChEBI" id="CHEBI:61977"/>
        <dbReference type="ChEBI" id="CHEBI:456216"/>
        <dbReference type="EC" id="2.7.11.1"/>
    </reaction>
</comment>
<dbReference type="FunFam" id="3.30.200.20:FF:000315">
    <property type="entry name" value="Calcium-dependent protein kinase 3"/>
    <property type="match status" value="1"/>
</dbReference>
<keyword evidence="4" id="KW-0808">Transferase</keyword>
<feature type="binding site" evidence="14">
    <location>
        <position position="503"/>
    </location>
    <ligand>
        <name>ATP</name>
        <dbReference type="ChEBI" id="CHEBI:30616"/>
    </ligand>
</feature>
<dbReference type="CDD" id="cd00051">
    <property type="entry name" value="EFh"/>
    <property type="match status" value="1"/>
</dbReference>
<evidence type="ECO:0000256" key="14">
    <source>
        <dbReference type="PROSITE-ProRule" id="PRU10141"/>
    </source>
</evidence>
<dbReference type="SMART" id="SM00233">
    <property type="entry name" value="PH"/>
    <property type="match status" value="1"/>
</dbReference>
<evidence type="ECO:0000313" key="22">
    <source>
        <dbReference type="Proteomes" id="UP000290189"/>
    </source>
</evidence>
<evidence type="ECO:0000313" key="20">
    <source>
        <dbReference type="EMBL" id="SPQ95933.1"/>
    </source>
</evidence>
<evidence type="ECO:0000313" key="21">
    <source>
        <dbReference type="Proteomes" id="UP000039324"/>
    </source>
</evidence>
<keyword evidence="5" id="KW-0479">Metal-binding</keyword>
<keyword evidence="7 14" id="KW-0547">Nucleotide-binding</keyword>
<keyword evidence="3" id="KW-0723">Serine/threonine-protein kinase</keyword>
<evidence type="ECO:0000256" key="1">
    <source>
        <dbReference type="ARBA" id="ARBA00001946"/>
    </source>
</evidence>
<comment type="cofactor">
    <cofactor evidence="1">
        <name>Mg(2+)</name>
        <dbReference type="ChEBI" id="CHEBI:18420"/>
    </cofactor>
</comment>
<protein>
    <recommendedName>
        <fullName evidence="2">non-specific serine/threonine protein kinase</fullName>
        <ecNumber evidence="2">2.7.11.1</ecNumber>
    </recommendedName>
</protein>
<dbReference type="SUPFAM" id="SSF56112">
    <property type="entry name" value="Protein kinase-like (PK-like)"/>
    <property type="match status" value="1"/>
</dbReference>
<dbReference type="OMA" id="IQNYPRE"/>
<dbReference type="Pfam" id="PF00069">
    <property type="entry name" value="Pkinase"/>
    <property type="match status" value="1"/>
</dbReference>
<keyword evidence="20" id="KW-0496">Mitochondrion</keyword>
<dbReference type="Gene3D" id="1.10.238.10">
    <property type="entry name" value="EF-hand"/>
    <property type="match status" value="1"/>
</dbReference>
<evidence type="ECO:0000256" key="9">
    <source>
        <dbReference type="ARBA" id="ARBA00022837"/>
    </source>
</evidence>
<evidence type="ECO:0000256" key="15">
    <source>
        <dbReference type="SAM" id="MobiDB-lite"/>
    </source>
</evidence>
<dbReference type="SMART" id="SM00220">
    <property type="entry name" value="S_TKc"/>
    <property type="match status" value="1"/>
</dbReference>
<dbReference type="InterPro" id="IPR001849">
    <property type="entry name" value="PH_domain"/>
</dbReference>
<feature type="compositionally biased region" description="Basic and acidic residues" evidence="15">
    <location>
        <begin position="771"/>
        <end position="780"/>
    </location>
</feature>
<dbReference type="InterPro" id="IPR017441">
    <property type="entry name" value="Protein_kinase_ATP_BS"/>
</dbReference>
<dbReference type="PROSITE" id="PS50003">
    <property type="entry name" value="PH_DOMAIN"/>
    <property type="match status" value="1"/>
</dbReference>
<comment type="catalytic activity">
    <reaction evidence="13">
        <text>L-seryl-[protein] + ATP = O-phospho-L-seryl-[protein] + ADP + H(+)</text>
        <dbReference type="Rhea" id="RHEA:17989"/>
        <dbReference type="Rhea" id="RHEA-COMP:9863"/>
        <dbReference type="Rhea" id="RHEA-COMP:11604"/>
        <dbReference type="ChEBI" id="CHEBI:15378"/>
        <dbReference type="ChEBI" id="CHEBI:29999"/>
        <dbReference type="ChEBI" id="CHEBI:30616"/>
        <dbReference type="ChEBI" id="CHEBI:83421"/>
        <dbReference type="ChEBI" id="CHEBI:456216"/>
        <dbReference type="EC" id="2.7.11.1"/>
    </reaction>
</comment>
<feature type="domain" description="EF-hand" evidence="18">
    <location>
        <begin position="90"/>
        <end position="125"/>
    </location>
</feature>
<keyword evidence="6" id="KW-0677">Repeat</keyword>
<dbReference type="GO" id="GO:0005509">
    <property type="term" value="F:calcium ion binding"/>
    <property type="evidence" value="ECO:0007669"/>
    <property type="project" value="InterPro"/>
</dbReference>
<dbReference type="CDD" id="cd05117">
    <property type="entry name" value="STKc_CAMK"/>
    <property type="match status" value="1"/>
</dbReference>
<dbReference type="SUPFAM" id="SSF47473">
    <property type="entry name" value="EF-hand"/>
    <property type="match status" value="1"/>
</dbReference>
<evidence type="ECO:0000256" key="2">
    <source>
        <dbReference type="ARBA" id="ARBA00012513"/>
    </source>
</evidence>
<dbReference type="PROSITE" id="PS00108">
    <property type="entry name" value="PROTEIN_KINASE_ST"/>
    <property type="match status" value="1"/>
</dbReference>
<proteinExistence type="inferred from homology"/>
<dbReference type="STRING" id="37360.A0A0G4IWP0"/>
<geneLocation type="mitochondrion" evidence="20"/>
<dbReference type="AlphaFoldDB" id="A0A0G4IWP0"/>
<organism evidence="19 21">
    <name type="scientific">Plasmodiophora brassicae</name>
    <name type="common">Clubroot disease agent</name>
    <dbReference type="NCBI Taxonomy" id="37360"/>
    <lineage>
        <taxon>Eukaryota</taxon>
        <taxon>Sar</taxon>
        <taxon>Rhizaria</taxon>
        <taxon>Endomyxa</taxon>
        <taxon>Phytomyxea</taxon>
        <taxon>Plasmodiophorida</taxon>
        <taxon>Plasmodiophoridae</taxon>
        <taxon>Plasmodiophora</taxon>
    </lineage>
</organism>
<accession>A0A0G4IWP0</accession>
<evidence type="ECO:0000256" key="11">
    <source>
        <dbReference type="ARBA" id="ARBA00024334"/>
    </source>
</evidence>
<dbReference type="EC" id="2.7.11.1" evidence="2"/>
<evidence type="ECO:0000256" key="10">
    <source>
        <dbReference type="ARBA" id="ARBA00022840"/>
    </source>
</evidence>
<evidence type="ECO:0000256" key="5">
    <source>
        <dbReference type="ARBA" id="ARBA00022723"/>
    </source>
</evidence>
<dbReference type="InterPro" id="IPR000719">
    <property type="entry name" value="Prot_kinase_dom"/>
</dbReference>
<reference evidence="20 22" key="2">
    <citation type="submission" date="2018-03" db="EMBL/GenBank/DDBJ databases">
        <authorList>
            <person name="Fogelqvist J."/>
        </authorList>
    </citation>
    <scope>NUCLEOTIDE SEQUENCE [LARGE SCALE GENOMIC DNA]</scope>
</reference>
<keyword evidence="8" id="KW-0418">Kinase</keyword>
<feature type="region of interest" description="Disordered" evidence="15">
    <location>
        <begin position="252"/>
        <end position="274"/>
    </location>
</feature>